<dbReference type="AlphaFoldDB" id="A0A7X2NNK2"/>
<gene>
    <name evidence="1" type="ORF">FYJ39_16055</name>
</gene>
<accession>A0A7X2NNK2</accession>
<evidence type="ECO:0000313" key="1">
    <source>
        <dbReference type="EMBL" id="MSS38028.1"/>
    </source>
</evidence>
<protein>
    <submittedName>
        <fullName evidence="1">Uncharacterized protein</fullName>
    </submittedName>
</protein>
<comment type="caution">
    <text evidence="1">The sequence shown here is derived from an EMBL/GenBank/DDBJ whole genome shotgun (WGS) entry which is preliminary data.</text>
</comment>
<dbReference type="Proteomes" id="UP000429958">
    <property type="component" value="Unassembled WGS sequence"/>
</dbReference>
<name>A0A7X2NNK2_9CLOT</name>
<dbReference type="RefSeq" id="WP_154473473.1">
    <property type="nucleotide sequence ID" value="NZ_VUMD01000017.1"/>
</dbReference>
<organism evidence="1 2">
    <name type="scientific">Clostridium porci</name>
    <dbReference type="NCBI Taxonomy" id="2605778"/>
    <lineage>
        <taxon>Bacteria</taxon>
        <taxon>Bacillati</taxon>
        <taxon>Bacillota</taxon>
        <taxon>Clostridia</taxon>
        <taxon>Eubacteriales</taxon>
        <taxon>Clostridiaceae</taxon>
        <taxon>Clostridium</taxon>
    </lineage>
</organism>
<proteinExistence type="predicted"/>
<keyword evidence="2" id="KW-1185">Reference proteome</keyword>
<evidence type="ECO:0000313" key="2">
    <source>
        <dbReference type="Proteomes" id="UP000429958"/>
    </source>
</evidence>
<sequence length="311" mass="35212">MEEKNNKKYAGQVIDIPRAKSRLSFTDRLQRMTEEEGEPFLNIFSQRSIYLVSLFDFEKGSSLIANIPVGDMPLIVKRTDCAEEAMFRLSSEELAVSDDVGATETQTEISPAFQPLRMGKLAGKAPGDMLLESLNKQAIVATLTSQMEFLKQRVRQYPKNQADITAISTALECFQLGILEDCKPDESQAAVQTPKEKNYIIYKTPVKHQKKIIDGMHPCYSVLITCTPTKEYPYRVELMNCYAPLGELKSGMKPVLMEQAKDIRKDKIDLTEAEWVRVVDCLKSNLEAARQVWYPALRTQDAKNRWNGNAS</sequence>
<reference evidence="1 2" key="1">
    <citation type="submission" date="2019-08" db="EMBL/GenBank/DDBJ databases">
        <title>In-depth cultivation of the pig gut microbiome towards novel bacterial diversity and tailored functional studies.</title>
        <authorList>
            <person name="Wylensek D."/>
            <person name="Hitch T.C.A."/>
            <person name="Clavel T."/>
        </authorList>
    </citation>
    <scope>NUCLEOTIDE SEQUENCE [LARGE SCALE GENOMIC DNA]</scope>
    <source>
        <strain evidence="1 2">WCA-389-WT-23D1</strain>
    </source>
</reference>
<dbReference type="EMBL" id="VUMD01000017">
    <property type="protein sequence ID" value="MSS38028.1"/>
    <property type="molecule type" value="Genomic_DNA"/>
</dbReference>